<dbReference type="GO" id="GO:0045121">
    <property type="term" value="C:membrane raft"/>
    <property type="evidence" value="ECO:0007669"/>
    <property type="project" value="TreeGrafter"/>
</dbReference>
<name>A0A8S1H125_9PELO</name>
<dbReference type="EMBL" id="CAJGYM010000009">
    <property type="protein sequence ID" value="CAD6188943.1"/>
    <property type="molecule type" value="Genomic_DNA"/>
</dbReference>
<evidence type="ECO:0000259" key="8">
    <source>
        <dbReference type="PROSITE" id="PS50089"/>
    </source>
</evidence>
<evidence type="ECO:0000256" key="4">
    <source>
        <dbReference type="ARBA" id="ARBA00022837"/>
    </source>
</evidence>
<dbReference type="InterPro" id="IPR014742">
    <property type="entry name" value="Adaptor_Cbl_SH2-like"/>
</dbReference>
<dbReference type="SUPFAM" id="SSF55550">
    <property type="entry name" value="SH2 domain"/>
    <property type="match status" value="1"/>
</dbReference>
<evidence type="ECO:0000256" key="2">
    <source>
        <dbReference type="ARBA" id="ARBA00022771"/>
    </source>
</evidence>
<dbReference type="Gene3D" id="1.10.238.10">
    <property type="entry name" value="EF-hand"/>
    <property type="match status" value="1"/>
</dbReference>
<keyword evidence="1 6" id="KW-0479">Metal-binding</keyword>
<dbReference type="InterPro" id="IPR036860">
    <property type="entry name" value="SH2_dom_sf"/>
</dbReference>
<dbReference type="Gene3D" id="3.30.505.10">
    <property type="entry name" value="SH2 domain"/>
    <property type="match status" value="1"/>
</dbReference>
<dbReference type="GO" id="GO:0030971">
    <property type="term" value="F:receptor tyrosine kinase binding"/>
    <property type="evidence" value="ECO:0007669"/>
    <property type="project" value="TreeGrafter"/>
</dbReference>
<dbReference type="PANTHER" id="PTHR23007:SF11">
    <property type="entry name" value="E3 UBIQUITIN-PROTEIN LIGASE CBL"/>
    <property type="match status" value="1"/>
</dbReference>
<feature type="domain" description="Cbl-PTB" evidence="9">
    <location>
        <begin position="40"/>
        <end position="307"/>
    </location>
</feature>
<dbReference type="CDD" id="cd09920">
    <property type="entry name" value="SH2_Cbl-b_TKB"/>
    <property type="match status" value="1"/>
</dbReference>
<dbReference type="Pfam" id="PF02762">
    <property type="entry name" value="Cbl_N3"/>
    <property type="match status" value="1"/>
</dbReference>
<dbReference type="InterPro" id="IPR024162">
    <property type="entry name" value="Adaptor_Cbl"/>
</dbReference>
<dbReference type="InterPro" id="IPR011992">
    <property type="entry name" value="EF-hand-dom_pair"/>
</dbReference>
<feature type="domain" description="RING-type" evidence="8">
    <location>
        <begin position="337"/>
        <end position="377"/>
    </location>
</feature>
<dbReference type="GO" id="GO:0061630">
    <property type="term" value="F:ubiquitin protein ligase activity"/>
    <property type="evidence" value="ECO:0007669"/>
    <property type="project" value="UniProtKB-EC"/>
</dbReference>
<dbReference type="AlphaFoldDB" id="A0A8S1H125"/>
<gene>
    <name evidence="10" type="ORF">CAUJ_LOCUS4862</name>
</gene>
<organism evidence="10 11">
    <name type="scientific">Caenorhabditis auriculariae</name>
    <dbReference type="NCBI Taxonomy" id="2777116"/>
    <lineage>
        <taxon>Eukaryota</taxon>
        <taxon>Metazoa</taxon>
        <taxon>Ecdysozoa</taxon>
        <taxon>Nematoda</taxon>
        <taxon>Chromadorea</taxon>
        <taxon>Rhabditida</taxon>
        <taxon>Rhabditina</taxon>
        <taxon>Rhabditomorpha</taxon>
        <taxon>Rhabditoidea</taxon>
        <taxon>Rhabditidae</taxon>
        <taxon>Peloderinae</taxon>
        <taxon>Caenorhabditis</taxon>
    </lineage>
</organism>
<evidence type="ECO:0000313" key="11">
    <source>
        <dbReference type="Proteomes" id="UP000835052"/>
    </source>
</evidence>
<dbReference type="Gene3D" id="1.20.930.20">
    <property type="entry name" value="Adaptor protein Cbl, N-terminal domain"/>
    <property type="match status" value="1"/>
</dbReference>
<dbReference type="Gene3D" id="3.30.40.10">
    <property type="entry name" value="Zinc/RING finger domain, C3HC4 (zinc finger)"/>
    <property type="match status" value="1"/>
</dbReference>
<protein>
    <recommendedName>
        <fullName evidence="6">E3 ubiquitin-protein ligase CBL</fullName>
        <ecNumber evidence="6">2.3.2.27</ecNumber>
    </recommendedName>
</protein>
<dbReference type="InterPro" id="IPR024159">
    <property type="entry name" value="Cbl_PTB"/>
</dbReference>
<keyword evidence="6" id="KW-0833">Ubl conjugation pathway</keyword>
<proteinExistence type="predicted"/>
<keyword evidence="11" id="KW-1185">Reference proteome</keyword>
<dbReference type="FunFam" id="3.30.40.10:FF:000367">
    <property type="entry name" value="Cbl proto-oncogene C"/>
    <property type="match status" value="1"/>
</dbReference>
<evidence type="ECO:0000256" key="1">
    <source>
        <dbReference type="ARBA" id="ARBA00022723"/>
    </source>
</evidence>
<evidence type="ECO:0000256" key="6">
    <source>
        <dbReference type="RuleBase" id="RU367001"/>
    </source>
</evidence>
<dbReference type="GO" id="GO:0023051">
    <property type="term" value="P:regulation of signaling"/>
    <property type="evidence" value="ECO:0007669"/>
    <property type="project" value="InterPro"/>
</dbReference>
<evidence type="ECO:0000256" key="3">
    <source>
        <dbReference type="ARBA" id="ARBA00022833"/>
    </source>
</evidence>
<dbReference type="InterPro" id="IPR001841">
    <property type="entry name" value="Znf_RING"/>
</dbReference>
<keyword evidence="2 5" id="KW-0863">Zinc-finger</keyword>
<dbReference type="SUPFAM" id="SSF47668">
    <property type="entry name" value="N-terminal domain of cbl (N-cbl)"/>
    <property type="match status" value="1"/>
</dbReference>
<dbReference type="EC" id="2.3.2.27" evidence="6"/>
<keyword evidence="4 6" id="KW-0106">Calcium</keyword>
<keyword evidence="6" id="KW-0808">Transferase</keyword>
<keyword evidence="3 6" id="KW-0862">Zinc</keyword>
<evidence type="ECO:0000256" key="5">
    <source>
        <dbReference type="PROSITE-ProRule" id="PRU00175"/>
    </source>
</evidence>
<dbReference type="GO" id="GO:0008270">
    <property type="term" value="F:zinc ion binding"/>
    <property type="evidence" value="ECO:0007669"/>
    <property type="project" value="UniProtKB-KW"/>
</dbReference>
<comment type="pathway">
    <text evidence="6">Protein modification; protein ubiquitination.</text>
</comment>
<dbReference type="GO" id="GO:0005509">
    <property type="term" value="F:calcium ion binding"/>
    <property type="evidence" value="ECO:0007669"/>
    <property type="project" value="UniProtKB-UniRule"/>
</dbReference>
<dbReference type="InterPro" id="IPR003153">
    <property type="entry name" value="Adaptor_Cbl_N_hlx"/>
</dbReference>
<dbReference type="OrthoDB" id="7237699at2759"/>
<dbReference type="InterPro" id="IPR017907">
    <property type="entry name" value="Znf_RING_CS"/>
</dbReference>
<sequence length="512" mass="58552">MSSITTLITRLQGFVNGGGNGFQVRYIQGSDSSPSPLSSWPLANSDRRLLCKAFKYMDDVVKQCQSPRLNLKNSPPFILDILPDTYSQLMFIFTQNNNVLRENEYLRIFLDNMQQKCKDLKAEFPSGNFIGDKFRITKREAEDFWQQYFPKKSIVPWSQFLQALETAHNYSMQRLESTTLKTTIDLTANDHISNFEFDVFTRLFYPWKTLLRNWQLLTTNHPGYVAFLTYDEVKKRLEKLSKKPGSYVFRLSCTRPGQWAIGYVAPDGKIYQTIPQNKSLIQALHEGSKEGFYMYPNGRDKDIDLSTIMEVPQADRVMVTSEQYELYCEMGTTFELCKICDDNEKNIKIEPCGHLLCSSCLSTWQDSENGNTCPFCRYEIKGTNRVIIDRFRPPKKEHKRSSVPTLQKISPPKPDPKHVSAAEVNLLLLDDLPVAPPPLPPRPTPRTNLLKKEHSYVNIKELLAEGLVLPVRVEPVIASPTVPSEHAPLPPATSAESTDRGDEYINTLNFLD</sequence>
<dbReference type="GO" id="GO:0007166">
    <property type="term" value="P:cell surface receptor signaling pathway"/>
    <property type="evidence" value="ECO:0007669"/>
    <property type="project" value="InterPro"/>
</dbReference>
<dbReference type="InterPro" id="IPR036537">
    <property type="entry name" value="Adaptor_Cbl_N_dom_sf"/>
</dbReference>
<dbReference type="PANTHER" id="PTHR23007">
    <property type="entry name" value="CBL"/>
    <property type="match status" value="1"/>
</dbReference>
<evidence type="ECO:0000256" key="7">
    <source>
        <dbReference type="SAM" id="MobiDB-lite"/>
    </source>
</evidence>
<dbReference type="Pfam" id="PF02262">
    <property type="entry name" value="Cbl_N"/>
    <property type="match status" value="1"/>
</dbReference>
<dbReference type="PROSITE" id="PS51506">
    <property type="entry name" value="CBL_PTB"/>
    <property type="match status" value="1"/>
</dbReference>
<comment type="catalytic activity">
    <reaction evidence="6">
        <text>S-ubiquitinyl-[E2 ubiquitin-conjugating enzyme]-L-cysteine + [acceptor protein]-L-lysine = [E2 ubiquitin-conjugating enzyme]-L-cysteine + N(6)-ubiquitinyl-[acceptor protein]-L-lysine.</text>
        <dbReference type="EC" id="2.3.2.27"/>
    </reaction>
</comment>
<reference evidence="10" key="1">
    <citation type="submission" date="2020-10" db="EMBL/GenBank/DDBJ databases">
        <authorList>
            <person name="Kikuchi T."/>
        </authorList>
    </citation>
    <scope>NUCLEOTIDE SEQUENCE</scope>
    <source>
        <strain evidence="10">NKZ352</strain>
    </source>
</reference>
<comment type="function">
    <text evidence="6">E3 ubiquitin-protein ligase which accepts ubiquitin from specific E2 ubiquitin-conjugating enzymes, and transfers it to substrates, generally promoting their degradation by the proteasome.</text>
</comment>
<dbReference type="Pfam" id="PF13920">
    <property type="entry name" value="zf-C3HC4_3"/>
    <property type="match status" value="1"/>
</dbReference>
<dbReference type="GO" id="GO:0017124">
    <property type="term" value="F:SH3 domain binding"/>
    <property type="evidence" value="ECO:0007669"/>
    <property type="project" value="TreeGrafter"/>
</dbReference>
<dbReference type="PROSITE" id="PS00518">
    <property type="entry name" value="ZF_RING_1"/>
    <property type="match status" value="1"/>
</dbReference>
<dbReference type="SUPFAM" id="SSF57850">
    <property type="entry name" value="RING/U-box"/>
    <property type="match status" value="1"/>
</dbReference>
<comment type="caution">
    <text evidence="10">The sequence shown here is derived from an EMBL/GenBank/DDBJ whole genome shotgun (WGS) entry which is preliminary data.</text>
</comment>
<dbReference type="SUPFAM" id="SSF47473">
    <property type="entry name" value="EF-hand"/>
    <property type="match status" value="1"/>
</dbReference>
<accession>A0A8S1H125</accession>
<dbReference type="SMART" id="SM00184">
    <property type="entry name" value="RING"/>
    <property type="match status" value="1"/>
</dbReference>
<dbReference type="Proteomes" id="UP000835052">
    <property type="component" value="Unassembled WGS sequence"/>
</dbReference>
<feature type="region of interest" description="Disordered" evidence="7">
    <location>
        <begin position="394"/>
        <end position="417"/>
    </location>
</feature>
<dbReference type="FunFam" id="1.10.238.10:FF:000594">
    <property type="entry name" value="Suppressor of LIneage defect"/>
    <property type="match status" value="1"/>
</dbReference>
<dbReference type="InterPro" id="IPR013083">
    <property type="entry name" value="Znf_RING/FYVE/PHD"/>
</dbReference>
<evidence type="ECO:0000259" key="9">
    <source>
        <dbReference type="PROSITE" id="PS51506"/>
    </source>
</evidence>
<dbReference type="Pfam" id="PF02761">
    <property type="entry name" value="Cbl_N2"/>
    <property type="match status" value="1"/>
</dbReference>
<feature type="region of interest" description="Disordered" evidence="7">
    <location>
        <begin position="481"/>
        <end position="512"/>
    </location>
</feature>
<dbReference type="GO" id="GO:0001784">
    <property type="term" value="F:phosphotyrosine residue binding"/>
    <property type="evidence" value="ECO:0007669"/>
    <property type="project" value="UniProtKB-UniRule"/>
</dbReference>
<dbReference type="InterPro" id="IPR014741">
    <property type="entry name" value="Adaptor_Cbl_EF_hand-like"/>
</dbReference>
<comment type="domain">
    <text evidence="6">The N-terminus is composed of the phosphotyrosine binding (PTB) domain, a short linker region and the RING-type zinc finger. The PTB domain, which is also called TKB (tyrosine kinase binding) domain, is composed of three different subdomains: a four-helix bundle (4H), a calcium-binding EF hand and a divergent SH2 domain.</text>
</comment>
<dbReference type="PROSITE" id="PS50089">
    <property type="entry name" value="ZF_RING_2"/>
    <property type="match status" value="1"/>
</dbReference>
<evidence type="ECO:0000313" key="10">
    <source>
        <dbReference type="EMBL" id="CAD6188943.1"/>
    </source>
</evidence>
<dbReference type="GO" id="GO:0005886">
    <property type="term" value="C:plasma membrane"/>
    <property type="evidence" value="ECO:0007669"/>
    <property type="project" value="TreeGrafter"/>
</dbReference>